<protein>
    <submittedName>
        <fullName evidence="3">Uncharacterized protein</fullName>
    </submittedName>
</protein>
<keyword evidence="2" id="KW-0472">Membrane</keyword>
<evidence type="ECO:0000313" key="4">
    <source>
        <dbReference type="Proteomes" id="UP000198929"/>
    </source>
</evidence>
<dbReference type="RefSeq" id="WP_143063447.1">
    <property type="nucleotide sequence ID" value="NZ_CP047199.1"/>
</dbReference>
<feature type="region of interest" description="Disordered" evidence="1">
    <location>
        <begin position="1"/>
        <end position="22"/>
    </location>
</feature>
<evidence type="ECO:0000313" key="3">
    <source>
        <dbReference type="EMBL" id="SES10782.1"/>
    </source>
</evidence>
<evidence type="ECO:0000256" key="2">
    <source>
        <dbReference type="SAM" id="Phobius"/>
    </source>
</evidence>
<keyword evidence="4" id="KW-1185">Reference proteome</keyword>
<dbReference type="AlphaFoldDB" id="A0A1H9UN44"/>
<dbReference type="EMBL" id="FOGQ01000008">
    <property type="protein sequence ID" value="SES10782.1"/>
    <property type="molecule type" value="Genomic_DNA"/>
</dbReference>
<evidence type="ECO:0000256" key="1">
    <source>
        <dbReference type="SAM" id="MobiDB-lite"/>
    </source>
</evidence>
<feature type="transmembrane region" description="Helical" evidence="2">
    <location>
        <begin position="40"/>
        <end position="60"/>
    </location>
</feature>
<reference evidence="4" key="1">
    <citation type="submission" date="2016-10" db="EMBL/GenBank/DDBJ databases">
        <authorList>
            <person name="Varghese N."/>
            <person name="Submissions S."/>
        </authorList>
    </citation>
    <scope>NUCLEOTIDE SEQUENCE [LARGE SCALE GENOMIC DNA]</scope>
    <source>
        <strain evidence="4">DSM 20524</strain>
    </source>
</reference>
<proteinExistence type="predicted"/>
<gene>
    <name evidence="3" type="ORF">SAMN05661109_01889</name>
</gene>
<dbReference type="Proteomes" id="UP000198929">
    <property type="component" value="Unassembled WGS sequence"/>
</dbReference>
<sequence length="96" mass="10054">MPSSYPGAGLTSRDDSKSVLHGTSQQLDAAGGLGCFGREVAAVISAITFGVTVLIGFWLVRDAKDFWVRAMFDSSHVGDLDNPGSKSALAILQAHC</sequence>
<dbReference type="STRING" id="1121357.SAMN05661109_01889"/>
<accession>A0A1H9UN44</accession>
<organism evidence="3 4">
    <name type="scientific">Corynebacterium cystitidis DSM 20524</name>
    <dbReference type="NCBI Taxonomy" id="1121357"/>
    <lineage>
        <taxon>Bacteria</taxon>
        <taxon>Bacillati</taxon>
        <taxon>Actinomycetota</taxon>
        <taxon>Actinomycetes</taxon>
        <taxon>Mycobacteriales</taxon>
        <taxon>Corynebacteriaceae</taxon>
        <taxon>Corynebacterium</taxon>
    </lineage>
</organism>
<name>A0A1H9UN44_9CORY</name>
<keyword evidence="2" id="KW-1133">Transmembrane helix</keyword>
<keyword evidence="2" id="KW-0812">Transmembrane</keyword>